<gene>
    <name evidence="2" type="ORF">MUK42_13318</name>
</gene>
<feature type="region of interest" description="Disordered" evidence="1">
    <location>
        <begin position="1"/>
        <end position="82"/>
    </location>
</feature>
<sequence length="227" mass="23410">MKSPSSAAESNSSSPSCGSSTISPSSSVGAAAGFSSGEDDGDGEEAALSAPGGSMAAARAAASLTSRGESEAGRGSVPARSGKLRMAAAAEGPLTQRAAASWARAAISGVAKVPSQMRDFLRGSRISDTHFPHARIRTPRYTGCRLLSRSRFRCSVAVPHELLLDDDEPEEEEEEDDALVSDSDGAHLIWSAIGLIKPIRKVRLSSRSPQGVGGWEDTLNSAGPSSL</sequence>
<evidence type="ECO:0000256" key="1">
    <source>
        <dbReference type="SAM" id="MobiDB-lite"/>
    </source>
</evidence>
<evidence type="ECO:0000313" key="2">
    <source>
        <dbReference type="EMBL" id="URE27053.1"/>
    </source>
</evidence>
<dbReference type="Proteomes" id="UP001055439">
    <property type="component" value="Chromosome 8"/>
</dbReference>
<protein>
    <submittedName>
        <fullName evidence="2">Uncharacterized protein</fullName>
    </submittedName>
</protein>
<keyword evidence="3" id="KW-1185">Reference proteome</keyword>
<dbReference type="OrthoDB" id="1745805at2759"/>
<feature type="compositionally biased region" description="Polar residues" evidence="1">
    <location>
        <begin position="218"/>
        <end position="227"/>
    </location>
</feature>
<dbReference type="AlphaFoldDB" id="A0A9E7KMV2"/>
<organism evidence="2 3">
    <name type="scientific">Musa troglodytarum</name>
    <name type="common">fe'i banana</name>
    <dbReference type="NCBI Taxonomy" id="320322"/>
    <lineage>
        <taxon>Eukaryota</taxon>
        <taxon>Viridiplantae</taxon>
        <taxon>Streptophyta</taxon>
        <taxon>Embryophyta</taxon>
        <taxon>Tracheophyta</taxon>
        <taxon>Spermatophyta</taxon>
        <taxon>Magnoliopsida</taxon>
        <taxon>Liliopsida</taxon>
        <taxon>Zingiberales</taxon>
        <taxon>Musaceae</taxon>
        <taxon>Musa</taxon>
    </lineage>
</organism>
<feature type="compositionally biased region" description="Low complexity" evidence="1">
    <location>
        <begin position="46"/>
        <end position="62"/>
    </location>
</feature>
<name>A0A9E7KMV2_9LILI</name>
<proteinExistence type="predicted"/>
<feature type="region of interest" description="Disordered" evidence="1">
    <location>
        <begin position="205"/>
        <end position="227"/>
    </location>
</feature>
<accession>A0A9E7KMV2</accession>
<evidence type="ECO:0000313" key="3">
    <source>
        <dbReference type="Proteomes" id="UP001055439"/>
    </source>
</evidence>
<reference evidence="2" key="1">
    <citation type="submission" date="2022-05" db="EMBL/GenBank/DDBJ databases">
        <title>The Musa troglodytarum L. genome provides insights into the mechanism of non-climacteric behaviour and enrichment of carotenoids.</title>
        <authorList>
            <person name="Wang J."/>
        </authorList>
    </citation>
    <scope>NUCLEOTIDE SEQUENCE</scope>
    <source>
        <tissue evidence="2">Leaf</tissue>
    </source>
</reference>
<feature type="compositionally biased region" description="Low complexity" evidence="1">
    <location>
        <begin position="1"/>
        <end position="36"/>
    </location>
</feature>
<dbReference type="EMBL" id="CP097510">
    <property type="protein sequence ID" value="URE27053.1"/>
    <property type="molecule type" value="Genomic_DNA"/>
</dbReference>